<dbReference type="NCBIfam" id="TIGR02359">
    <property type="entry name" value="thiW"/>
    <property type="match status" value="1"/>
</dbReference>
<dbReference type="Pfam" id="PF09512">
    <property type="entry name" value="ThiW"/>
    <property type="match status" value="1"/>
</dbReference>
<dbReference type="RefSeq" id="WP_205052499.1">
    <property type="nucleotide sequence ID" value="NZ_JAFBDH010000014.1"/>
</dbReference>
<accession>A0ABS2MM75</accession>
<sequence>MKSNTKKLTVAALFVALGVVFSFVNFPVGLSKCYPIQHMVNVLSAVILGPLYSVLVAFCISLIRNLSGTGSLMAFPGSMVGAFLAGILYYKTRKLSLAFLGEVFGTGVIGALLAYPVAKFILGKEMAFFGLIIPFSVSTLGGSIIATIIILSLKKTALNDYLNLEGNKHGN</sequence>
<comment type="caution">
    <text evidence="2">The sequence shown here is derived from an EMBL/GenBank/DDBJ whole genome shotgun (WGS) entry which is preliminary data.</text>
</comment>
<name>A0ABS2MM75_9FIRM</name>
<feature type="transmembrane region" description="Helical" evidence="1">
    <location>
        <begin position="38"/>
        <end position="60"/>
    </location>
</feature>
<organism evidence="2 3">
    <name type="scientific">Peptoniphilus gorbachii</name>
    <dbReference type="NCBI Taxonomy" id="411567"/>
    <lineage>
        <taxon>Bacteria</taxon>
        <taxon>Bacillati</taxon>
        <taxon>Bacillota</taxon>
        <taxon>Tissierellia</taxon>
        <taxon>Tissierellales</taxon>
        <taxon>Peptoniphilaceae</taxon>
        <taxon>Peptoniphilus</taxon>
    </lineage>
</organism>
<dbReference type="EMBL" id="JAFBDH010000014">
    <property type="protein sequence ID" value="MBM7551036.1"/>
    <property type="molecule type" value="Genomic_DNA"/>
</dbReference>
<feature type="transmembrane region" description="Helical" evidence="1">
    <location>
        <begin position="72"/>
        <end position="90"/>
    </location>
</feature>
<keyword evidence="3" id="KW-1185">Reference proteome</keyword>
<keyword evidence="1" id="KW-0812">Transmembrane</keyword>
<protein>
    <submittedName>
        <fullName evidence="2">Energy coupling factor transporter S component ThiW</fullName>
    </submittedName>
</protein>
<dbReference type="PIRSF" id="PIRSF024534">
    <property type="entry name" value="ThiW"/>
    <property type="match status" value="1"/>
</dbReference>
<dbReference type="Proteomes" id="UP000720595">
    <property type="component" value="Unassembled WGS sequence"/>
</dbReference>
<feature type="transmembrane region" description="Helical" evidence="1">
    <location>
        <begin position="96"/>
        <end position="115"/>
    </location>
</feature>
<evidence type="ECO:0000313" key="3">
    <source>
        <dbReference type="Proteomes" id="UP000720595"/>
    </source>
</evidence>
<feature type="transmembrane region" description="Helical" evidence="1">
    <location>
        <begin position="127"/>
        <end position="153"/>
    </location>
</feature>
<dbReference type="InterPro" id="IPR012652">
    <property type="entry name" value="ThiW"/>
</dbReference>
<keyword evidence="1" id="KW-1133">Transmembrane helix</keyword>
<evidence type="ECO:0000256" key="1">
    <source>
        <dbReference type="SAM" id="Phobius"/>
    </source>
</evidence>
<gene>
    <name evidence="2" type="ORF">JOD41_001782</name>
</gene>
<proteinExistence type="predicted"/>
<keyword evidence="1" id="KW-0472">Membrane</keyword>
<reference evidence="2 3" key="1">
    <citation type="submission" date="2021-01" db="EMBL/GenBank/DDBJ databases">
        <title>Genomic Encyclopedia of Type Strains, Phase IV (KMG-IV): sequencing the most valuable type-strain genomes for metagenomic binning, comparative biology and taxonomic classification.</title>
        <authorList>
            <person name="Goeker M."/>
        </authorList>
    </citation>
    <scope>NUCLEOTIDE SEQUENCE [LARGE SCALE GENOMIC DNA]</scope>
    <source>
        <strain evidence="2 3">DSM 21461</strain>
    </source>
</reference>
<dbReference type="Gene3D" id="1.10.1760.20">
    <property type="match status" value="1"/>
</dbReference>
<evidence type="ECO:0000313" key="2">
    <source>
        <dbReference type="EMBL" id="MBM7551036.1"/>
    </source>
</evidence>